<evidence type="ECO:0000313" key="1">
    <source>
        <dbReference type="EMBL" id="WVX49402.1"/>
    </source>
</evidence>
<organism evidence="1 2">
    <name type="scientific">Roseobacter fucihabitans</name>
    <dbReference type="NCBI Taxonomy" id="1537242"/>
    <lineage>
        <taxon>Bacteria</taxon>
        <taxon>Pseudomonadati</taxon>
        <taxon>Pseudomonadota</taxon>
        <taxon>Alphaproteobacteria</taxon>
        <taxon>Rhodobacterales</taxon>
        <taxon>Roseobacteraceae</taxon>
        <taxon>Roseobacter</taxon>
    </lineage>
</organism>
<evidence type="ECO:0008006" key="3">
    <source>
        <dbReference type="Google" id="ProtNLM"/>
    </source>
</evidence>
<keyword evidence="2" id="KW-1185">Reference proteome</keyword>
<dbReference type="EMBL" id="CP143423">
    <property type="protein sequence ID" value="WVX49402.1"/>
    <property type="molecule type" value="Genomic_DNA"/>
</dbReference>
<proteinExistence type="predicted"/>
<accession>A0ABZ2BTQ8</accession>
<dbReference type="Proteomes" id="UP001318682">
    <property type="component" value="Chromosome"/>
</dbReference>
<name>A0ABZ2BTQ8_9RHOB</name>
<protein>
    <recommendedName>
        <fullName evidence="3">WYL domain-containing protein</fullName>
    </recommendedName>
</protein>
<evidence type="ECO:0000313" key="2">
    <source>
        <dbReference type="Proteomes" id="UP001318682"/>
    </source>
</evidence>
<sequence>MNRFIIDAINNTQTLSFYYDDESRTVEPHCYGCDTQGHEALRAYQINKGWRLFHLAEMGPIQIGPSFTAPRPQYNPNDKHLARIYARL</sequence>
<reference evidence="2" key="1">
    <citation type="submission" date="2024-01" db="EMBL/GenBank/DDBJ databases">
        <title>Roseobacter fucihabitans sp. nov., isolated from the brown alga Fucus spiralis.</title>
        <authorList>
            <person name="Hahnke S."/>
            <person name="Berger M."/>
            <person name="Schlingloff A."/>
            <person name="Athale I."/>
            <person name="Neumann-Schaal M."/>
            <person name="Adenaya A."/>
            <person name="Poehlein A."/>
            <person name="Daniel R."/>
            <person name="Pertersen J."/>
            <person name="Brinkhoff T."/>
        </authorList>
    </citation>
    <scope>NUCLEOTIDE SEQUENCE [LARGE SCALE GENOMIC DNA]</scope>
    <source>
        <strain evidence="2">B14</strain>
    </source>
</reference>
<gene>
    <name evidence="1" type="ORF">ROLI_024960</name>
</gene>